<dbReference type="AlphaFoldDB" id="A0A2Y8ZTI9"/>
<feature type="transmembrane region" description="Helical" evidence="1">
    <location>
        <begin position="158"/>
        <end position="187"/>
    </location>
</feature>
<dbReference type="GO" id="GO:0016780">
    <property type="term" value="F:phosphotransferase activity, for other substituted phosphate groups"/>
    <property type="evidence" value="ECO:0007669"/>
    <property type="project" value="InterPro"/>
</dbReference>
<dbReference type="Proteomes" id="UP000250028">
    <property type="component" value="Unassembled WGS sequence"/>
</dbReference>
<dbReference type="GO" id="GO:0008654">
    <property type="term" value="P:phospholipid biosynthetic process"/>
    <property type="evidence" value="ECO:0007669"/>
    <property type="project" value="InterPro"/>
</dbReference>
<keyword evidence="1" id="KW-1133">Transmembrane helix</keyword>
<proteinExistence type="predicted"/>
<dbReference type="EMBL" id="UESZ01000001">
    <property type="protein sequence ID" value="SSA35304.1"/>
    <property type="molecule type" value="Genomic_DNA"/>
</dbReference>
<gene>
    <name evidence="2" type="ORF">SAMN04489750_2655</name>
</gene>
<keyword evidence="1" id="KW-0472">Membrane</keyword>
<reference evidence="3" key="1">
    <citation type="submission" date="2016-10" db="EMBL/GenBank/DDBJ databases">
        <authorList>
            <person name="Varghese N."/>
            <person name="Submissions S."/>
        </authorList>
    </citation>
    <scope>NUCLEOTIDE SEQUENCE [LARGE SCALE GENOMIC DNA]</scope>
    <source>
        <strain evidence="3">DSM 22951</strain>
    </source>
</reference>
<keyword evidence="2" id="KW-0808">Transferase</keyword>
<keyword evidence="1" id="KW-0812">Transmembrane</keyword>
<organism evidence="2 3">
    <name type="scientific">Branchiibius hedensis</name>
    <dbReference type="NCBI Taxonomy" id="672460"/>
    <lineage>
        <taxon>Bacteria</taxon>
        <taxon>Bacillati</taxon>
        <taxon>Actinomycetota</taxon>
        <taxon>Actinomycetes</taxon>
        <taxon>Micrococcales</taxon>
        <taxon>Dermacoccaceae</taxon>
        <taxon>Branchiibius</taxon>
    </lineage>
</organism>
<evidence type="ECO:0000256" key="1">
    <source>
        <dbReference type="SAM" id="Phobius"/>
    </source>
</evidence>
<evidence type="ECO:0000313" key="2">
    <source>
        <dbReference type="EMBL" id="SSA35304.1"/>
    </source>
</evidence>
<dbReference type="Pfam" id="PF01066">
    <property type="entry name" value="CDP-OH_P_transf"/>
    <property type="match status" value="1"/>
</dbReference>
<keyword evidence="3" id="KW-1185">Reference proteome</keyword>
<dbReference type="GO" id="GO:0016020">
    <property type="term" value="C:membrane"/>
    <property type="evidence" value="ECO:0007669"/>
    <property type="project" value="InterPro"/>
</dbReference>
<protein>
    <submittedName>
        <fullName evidence="2">CDP-diacylglycerol--glycerol-3-phosphate 3-phosphatidyltransferase</fullName>
    </submittedName>
</protein>
<name>A0A2Y8ZTI9_9MICO</name>
<evidence type="ECO:0000313" key="3">
    <source>
        <dbReference type="Proteomes" id="UP000250028"/>
    </source>
</evidence>
<dbReference type="OrthoDB" id="3431809at2"/>
<dbReference type="InterPro" id="IPR000462">
    <property type="entry name" value="CDP-OH_P_trans"/>
</dbReference>
<sequence>MQGLYALKPWYARRLQVITDDAVRRGISPDVFTLIGVLGAVAAALVIWRGWWWAALIALAIRLAGANLDGAVARARGVSRPWGFVLNEIGDRLSDLLMFAGLTALAAREYAGWSSPQVGYVLVAAVAATLPTFASLAAAGAGATRRNGGPFGKTERCLVAVLATAFPGALTFWAALIVIGSLGTAIARLSATHRELVAAS</sequence>
<dbReference type="InterPro" id="IPR043130">
    <property type="entry name" value="CDP-OH_PTrfase_TM_dom"/>
</dbReference>
<feature type="transmembrane region" description="Helical" evidence="1">
    <location>
        <begin position="117"/>
        <end position="138"/>
    </location>
</feature>
<dbReference type="RefSeq" id="WP_109686482.1">
    <property type="nucleotide sequence ID" value="NZ_QGDN01000001.1"/>
</dbReference>
<feature type="transmembrane region" description="Helical" evidence="1">
    <location>
        <begin position="31"/>
        <end position="48"/>
    </location>
</feature>
<dbReference type="Gene3D" id="1.20.120.1760">
    <property type="match status" value="1"/>
</dbReference>
<accession>A0A2Y8ZTI9</accession>